<keyword evidence="3 7" id="KW-0863">Zinc-finger</keyword>
<sequence length="730" mass="79309">MIIADRSMCGGPDKSKSASSSSPSTVENKSNTTEMSQLTIETEDSFSSLLELAANNDFEGFKQLIERDASAINEVGLWYGRKKGSKQIVLEHKTPLTVAATYGSVDVLKLILSQPEVDVNLSCGLNKSTALHCAASGGSVNSVDVVKLLLSAGADSNSMDANGHRPVDVIIVPPKLPGIKACLEGLLMNNDSDHSVDKHNLRVSIASSNSNSPTHSSSPENRSPFSPSDSVSSPMMSKFIDVPTNSVSEKKEYPIDPSLPDIKNSIYSTDEFRMFSFKVRPCSRAYSHDWTECPFVHPGENARRRDPRKYHYSCVPCPDFRKGACRRGDMCEYAHGVFECWLHPAQYRTRLCKDGTSCARRVCFFAHTAEELRPLYVSTGSAVPSPRSTAAASAMDMAAALSLLPGSPSSVMSPAFNQPMSPSAVNGISHSTVAWPQPNVPTLHLPGSNLQSSRLRSSLSARDMPPEEFNMLQDFDAQQQLLNDLTSFSQSRPTASLNRSGRSKTLTPSNLDELFSAEITSSPRYSDQAAGCFSPSHKSAVLNQFQQQQSMLSPINTTVFSPKNVEHQLLQASFGVSSPGRMSPRGVEPISPMSSRLSAFAQREQQPRSLSFRDLGSNNRASIVGSPVNSWSNWGSPNGKVDWSVNGGELGQLHRSSSFELGKNGEEPDLSWVQSIVKESPPEMKERFTVPVSGPVSSGEGLKSNSQIESMDNSVLGAWLEQMQLDQLVV</sequence>
<dbReference type="FunFam" id="3.30.1370.210:FF:000009">
    <property type="entry name" value="Zinc finger CCCH domain-containing protein 66"/>
    <property type="match status" value="1"/>
</dbReference>
<dbReference type="Pfam" id="PF25512">
    <property type="entry name" value="zf-CCCH_AtC3H23"/>
    <property type="match status" value="1"/>
</dbReference>
<keyword evidence="4 7" id="KW-0862">Zinc</keyword>
<evidence type="ECO:0000256" key="1">
    <source>
        <dbReference type="ARBA" id="ARBA00022723"/>
    </source>
</evidence>
<evidence type="ECO:0000256" key="7">
    <source>
        <dbReference type="PROSITE-ProRule" id="PRU00723"/>
    </source>
</evidence>
<evidence type="ECO:0000259" key="9">
    <source>
        <dbReference type="PROSITE" id="PS50103"/>
    </source>
</evidence>
<dbReference type="InterPro" id="IPR045234">
    <property type="entry name" value="Unkempt-like"/>
</dbReference>
<dbReference type="EMBL" id="CM018052">
    <property type="protein sequence ID" value="KAA8515681.1"/>
    <property type="molecule type" value="Genomic_DNA"/>
</dbReference>
<feature type="region of interest" description="Disordered" evidence="8">
    <location>
        <begin position="206"/>
        <end position="237"/>
    </location>
</feature>
<evidence type="ECO:0000256" key="8">
    <source>
        <dbReference type="SAM" id="MobiDB-lite"/>
    </source>
</evidence>
<evidence type="ECO:0000256" key="4">
    <source>
        <dbReference type="ARBA" id="ARBA00022833"/>
    </source>
</evidence>
<dbReference type="PROSITE" id="PS50297">
    <property type="entry name" value="ANK_REP_REGION"/>
    <property type="match status" value="1"/>
</dbReference>
<dbReference type="AlphaFoldDB" id="A0A5J4ZEE5"/>
<dbReference type="Proteomes" id="UP000325577">
    <property type="component" value="Linkage Group LG9"/>
</dbReference>
<keyword evidence="11" id="KW-1185">Reference proteome</keyword>
<keyword evidence="1 7" id="KW-0479">Metal-binding</keyword>
<dbReference type="Gene3D" id="3.30.1370.210">
    <property type="match status" value="1"/>
</dbReference>
<name>A0A5J4ZEE5_9ASTE</name>
<gene>
    <name evidence="10" type="ORF">F0562_018708</name>
</gene>
<dbReference type="InterPro" id="IPR036770">
    <property type="entry name" value="Ankyrin_rpt-contain_sf"/>
</dbReference>
<dbReference type="SUPFAM" id="SSF48403">
    <property type="entry name" value="Ankyrin repeat"/>
    <property type="match status" value="1"/>
</dbReference>
<dbReference type="SMART" id="SM00248">
    <property type="entry name" value="ANK"/>
    <property type="match status" value="3"/>
</dbReference>
<feature type="compositionally biased region" description="Polar residues" evidence="8">
    <location>
        <begin position="25"/>
        <end position="36"/>
    </location>
</feature>
<feature type="zinc finger region" description="C3H1-type" evidence="7">
    <location>
        <begin position="316"/>
        <end position="338"/>
    </location>
</feature>
<dbReference type="PANTHER" id="PTHR14493">
    <property type="entry name" value="UNKEMPT FAMILY MEMBER"/>
    <property type="match status" value="1"/>
</dbReference>
<keyword evidence="6" id="KW-0040">ANK repeat</keyword>
<feature type="repeat" description="ANK" evidence="6">
    <location>
        <begin position="126"/>
        <end position="161"/>
    </location>
</feature>
<keyword evidence="5" id="KW-0238">DNA-binding</keyword>
<evidence type="ECO:0000256" key="2">
    <source>
        <dbReference type="ARBA" id="ARBA00022737"/>
    </source>
</evidence>
<dbReference type="InterPro" id="IPR057444">
    <property type="entry name" value="Znf-CCCH_AtC3H23-like"/>
</dbReference>
<accession>A0A5J4ZEE5</accession>
<protein>
    <recommendedName>
        <fullName evidence="9">C3H1-type domain-containing protein</fullName>
    </recommendedName>
</protein>
<dbReference type="PANTHER" id="PTHR14493:SF153">
    <property type="entry name" value="ZINC FINGER CCCH DOMAIN-CONTAINING PROTEIN 24"/>
    <property type="match status" value="1"/>
</dbReference>
<evidence type="ECO:0000313" key="11">
    <source>
        <dbReference type="Proteomes" id="UP000325577"/>
    </source>
</evidence>
<evidence type="ECO:0000256" key="6">
    <source>
        <dbReference type="PROSITE-ProRule" id="PRU00023"/>
    </source>
</evidence>
<dbReference type="Gene3D" id="1.25.40.20">
    <property type="entry name" value="Ankyrin repeat-containing domain"/>
    <property type="match status" value="1"/>
</dbReference>
<proteinExistence type="predicted"/>
<evidence type="ECO:0000313" key="10">
    <source>
        <dbReference type="EMBL" id="KAA8515681.1"/>
    </source>
</evidence>
<feature type="region of interest" description="Disordered" evidence="8">
    <location>
        <begin position="1"/>
        <end position="36"/>
    </location>
</feature>
<feature type="domain" description="C3H1-type" evidence="9">
    <location>
        <begin position="316"/>
        <end position="338"/>
    </location>
</feature>
<reference evidence="10 11" key="1">
    <citation type="submission" date="2019-09" db="EMBL/GenBank/DDBJ databases">
        <title>A chromosome-level genome assembly of the Chinese tupelo Nyssa sinensis.</title>
        <authorList>
            <person name="Yang X."/>
            <person name="Kang M."/>
            <person name="Yang Y."/>
            <person name="Xiong H."/>
            <person name="Wang M."/>
            <person name="Zhang Z."/>
            <person name="Wang Z."/>
            <person name="Wu H."/>
            <person name="Ma T."/>
            <person name="Liu J."/>
            <person name="Xi Z."/>
        </authorList>
    </citation>
    <scope>NUCLEOTIDE SEQUENCE [LARGE SCALE GENOMIC DNA]</scope>
    <source>
        <strain evidence="10">J267</strain>
        <tissue evidence="10">Leaf</tissue>
    </source>
</reference>
<keyword evidence="2" id="KW-0677">Repeat</keyword>
<dbReference type="GO" id="GO:0006355">
    <property type="term" value="P:regulation of DNA-templated transcription"/>
    <property type="evidence" value="ECO:0007669"/>
    <property type="project" value="UniProtKB-ARBA"/>
</dbReference>
<dbReference type="SMART" id="SM00356">
    <property type="entry name" value="ZnF_C3H1"/>
    <property type="match status" value="2"/>
</dbReference>
<organism evidence="10 11">
    <name type="scientific">Nyssa sinensis</name>
    <dbReference type="NCBI Taxonomy" id="561372"/>
    <lineage>
        <taxon>Eukaryota</taxon>
        <taxon>Viridiplantae</taxon>
        <taxon>Streptophyta</taxon>
        <taxon>Embryophyta</taxon>
        <taxon>Tracheophyta</taxon>
        <taxon>Spermatophyta</taxon>
        <taxon>Magnoliopsida</taxon>
        <taxon>eudicotyledons</taxon>
        <taxon>Gunneridae</taxon>
        <taxon>Pentapetalae</taxon>
        <taxon>asterids</taxon>
        <taxon>Cornales</taxon>
        <taxon>Nyssaceae</taxon>
        <taxon>Nyssa</taxon>
    </lineage>
</organism>
<dbReference type="InterPro" id="IPR002110">
    <property type="entry name" value="Ankyrin_rpt"/>
</dbReference>
<dbReference type="Pfam" id="PF12796">
    <property type="entry name" value="Ank_2"/>
    <property type="match status" value="1"/>
</dbReference>
<dbReference type="PROSITE" id="PS50088">
    <property type="entry name" value="ANK_REPEAT"/>
    <property type="match status" value="1"/>
</dbReference>
<evidence type="ECO:0000256" key="3">
    <source>
        <dbReference type="ARBA" id="ARBA00022771"/>
    </source>
</evidence>
<dbReference type="Pfam" id="PF00642">
    <property type="entry name" value="zf-CCCH"/>
    <property type="match status" value="1"/>
</dbReference>
<dbReference type="PRINTS" id="PR01415">
    <property type="entry name" value="ANKYRIN"/>
</dbReference>
<dbReference type="InterPro" id="IPR000571">
    <property type="entry name" value="Znf_CCCH"/>
</dbReference>
<dbReference type="GO" id="GO:0008270">
    <property type="term" value="F:zinc ion binding"/>
    <property type="evidence" value="ECO:0007669"/>
    <property type="project" value="UniProtKB-KW"/>
</dbReference>
<dbReference type="GO" id="GO:0003677">
    <property type="term" value="F:DNA binding"/>
    <property type="evidence" value="ECO:0007669"/>
    <property type="project" value="UniProtKB-KW"/>
</dbReference>
<evidence type="ECO:0000256" key="5">
    <source>
        <dbReference type="ARBA" id="ARBA00023125"/>
    </source>
</evidence>
<dbReference type="OrthoDB" id="410307at2759"/>
<dbReference type="PROSITE" id="PS50103">
    <property type="entry name" value="ZF_C3H1"/>
    <property type="match status" value="1"/>
</dbReference>